<feature type="non-terminal residue" evidence="2">
    <location>
        <position position="283"/>
    </location>
</feature>
<dbReference type="EMBL" id="KZ303497">
    <property type="protein sequence ID" value="PIA16866.1"/>
    <property type="molecule type" value="Genomic_DNA"/>
</dbReference>
<dbReference type="InterPro" id="IPR044432">
    <property type="entry name" value="Set10/Efm1_SET"/>
</dbReference>
<evidence type="ECO:0000313" key="2">
    <source>
        <dbReference type="EMBL" id="PIA16866.1"/>
    </source>
</evidence>
<dbReference type="CDD" id="cd19180">
    <property type="entry name" value="SET_SpSET10-like"/>
    <property type="match status" value="1"/>
</dbReference>
<name>A0A2G5BCX7_COERN</name>
<dbReference type="PANTHER" id="PTHR13271:SF147">
    <property type="entry name" value="PROTEIN-LYSINE N-METHYLTRANSFERASE EFM1-RELATED"/>
    <property type="match status" value="1"/>
</dbReference>
<reference evidence="2 3" key="1">
    <citation type="journal article" date="2015" name="Genome Biol. Evol.">
        <title>Phylogenomic analyses indicate that early fungi evolved digesting cell walls of algal ancestors of land plants.</title>
        <authorList>
            <person name="Chang Y."/>
            <person name="Wang S."/>
            <person name="Sekimoto S."/>
            <person name="Aerts A.L."/>
            <person name="Choi C."/>
            <person name="Clum A."/>
            <person name="LaButti K.M."/>
            <person name="Lindquist E.A."/>
            <person name="Yee Ngan C."/>
            <person name="Ohm R.A."/>
            <person name="Salamov A.A."/>
            <person name="Grigoriev I.V."/>
            <person name="Spatafora J.W."/>
            <person name="Berbee M.L."/>
        </authorList>
    </citation>
    <scope>NUCLEOTIDE SEQUENCE [LARGE SCALE GENOMIC DNA]</scope>
    <source>
        <strain evidence="2 3">NRRL 1564</strain>
    </source>
</reference>
<dbReference type="STRING" id="763665.A0A2G5BCX7"/>
<dbReference type="SUPFAM" id="SSF82199">
    <property type="entry name" value="SET domain"/>
    <property type="match status" value="1"/>
</dbReference>
<accession>A0A2G5BCX7</accession>
<proteinExistence type="predicted"/>
<organism evidence="2 3">
    <name type="scientific">Coemansia reversa (strain ATCC 12441 / NRRL 1564)</name>
    <dbReference type="NCBI Taxonomy" id="763665"/>
    <lineage>
        <taxon>Eukaryota</taxon>
        <taxon>Fungi</taxon>
        <taxon>Fungi incertae sedis</taxon>
        <taxon>Zoopagomycota</taxon>
        <taxon>Kickxellomycotina</taxon>
        <taxon>Kickxellomycetes</taxon>
        <taxon>Kickxellales</taxon>
        <taxon>Kickxellaceae</taxon>
        <taxon>Coemansia</taxon>
    </lineage>
</organism>
<dbReference type="Gene3D" id="3.90.1410.10">
    <property type="entry name" value="set domain protein methyltransferase, domain 1"/>
    <property type="match status" value="1"/>
</dbReference>
<dbReference type="GO" id="GO:0005634">
    <property type="term" value="C:nucleus"/>
    <property type="evidence" value="ECO:0007669"/>
    <property type="project" value="TreeGrafter"/>
</dbReference>
<dbReference type="Proteomes" id="UP000242474">
    <property type="component" value="Unassembled WGS sequence"/>
</dbReference>
<evidence type="ECO:0000259" key="1">
    <source>
        <dbReference type="PROSITE" id="PS50280"/>
    </source>
</evidence>
<dbReference type="OrthoDB" id="42889at2759"/>
<gene>
    <name evidence="2" type="ORF">COEREDRAFT_41928</name>
</gene>
<feature type="domain" description="SET" evidence="1">
    <location>
        <begin position="25"/>
        <end position="256"/>
    </location>
</feature>
<dbReference type="InterPro" id="IPR001214">
    <property type="entry name" value="SET_dom"/>
</dbReference>
<dbReference type="PROSITE" id="PS50280">
    <property type="entry name" value="SET"/>
    <property type="match status" value="1"/>
</dbReference>
<dbReference type="AlphaFoldDB" id="A0A2G5BCX7"/>
<sequence length="283" mass="31663">MDTGDNSWQLQKFQDWLEANGATLVKLELRECGQHGNGVYARETIRDNEQYANIPSDLIITSAVCRKELKDVLSADLSGRALLCAFLIHQRFVCTESFWKPYIDILPQTFHTPLHFTTQELLLLHGTPMEYAVEDRRSELCAEHKRVQEAVDSKADEMRKVLDFDNYLWAATVVSSRAFTKALLNVGREDISDTKKDNLNQGNTGAKASVLLPLLDMMNHRPQARITWLVDSDSGSISFVAGSDVTAGSEVANNYGAKSNEELLLGYGFCASSNPLNCYHIKL</sequence>
<dbReference type="InterPro" id="IPR050600">
    <property type="entry name" value="SETD3_SETD6_MTase"/>
</dbReference>
<dbReference type="Pfam" id="PF00856">
    <property type="entry name" value="SET"/>
    <property type="match status" value="1"/>
</dbReference>
<evidence type="ECO:0000313" key="3">
    <source>
        <dbReference type="Proteomes" id="UP000242474"/>
    </source>
</evidence>
<keyword evidence="3" id="KW-1185">Reference proteome</keyword>
<dbReference type="InterPro" id="IPR046341">
    <property type="entry name" value="SET_dom_sf"/>
</dbReference>
<dbReference type="PANTHER" id="PTHR13271">
    <property type="entry name" value="UNCHARACTERIZED PUTATIVE METHYLTRANSFERASE"/>
    <property type="match status" value="1"/>
</dbReference>
<dbReference type="GO" id="GO:0016279">
    <property type="term" value="F:protein-lysine N-methyltransferase activity"/>
    <property type="evidence" value="ECO:0007669"/>
    <property type="project" value="InterPro"/>
</dbReference>
<protein>
    <submittedName>
        <fullName evidence="2">SET domain-containing protein</fullName>
    </submittedName>
</protein>